<keyword evidence="2" id="KW-0732">Signal</keyword>
<evidence type="ECO:0000256" key="1">
    <source>
        <dbReference type="SAM" id="MobiDB-lite"/>
    </source>
</evidence>
<dbReference type="EMBL" id="JACJVJ010000001">
    <property type="protein sequence ID" value="MBC2776599.1"/>
    <property type="molecule type" value="Genomic_DNA"/>
</dbReference>
<accession>A0A842HWE5</accession>
<protein>
    <submittedName>
        <fullName evidence="3">Beta-propeller domain-containing protein</fullName>
    </submittedName>
</protein>
<name>A0A842HWE5_9SPHN</name>
<evidence type="ECO:0000313" key="4">
    <source>
        <dbReference type="Proteomes" id="UP000564378"/>
    </source>
</evidence>
<dbReference type="InterPro" id="IPR019198">
    <property type="entry name" value="Beta_propeller_containing"/>
</dbReference>
<sequence>MLILSRRHLRLLSRLSMVLLAAMAGLAWTPAAHAYQREGASADRGLEAFRSERELQAFFDRVQRFTPPPPPPPPPPPAPPSSSSPGNVSPPAVADESITNNQEAGVDEGGIVKVRGDILVILRRGRLFTISIADGGMRAIDRIDAFPPGADGRGSWYDEMLIADNRVIVIGYSYRRGGTEVNRFRLSDDGHLTFEDAHQLRSSDYYSSSNYASRLIGNRLVFYAPIRLYGAETLSDAFPAIKAWRGTEDDSAAFVPLVGPRQVYATAAVRRGAASWSDVSAMHSVTSCDLTDDAFDCSAIGVIGGRSREFYVTRDAVYLWVTGNDYSDEPRSFSHIYRLPLDASRPSAIGARGVPLDQFSFHEDREAGRLDILVRAGSGSRAMWLPEAPANTVSLLQLPLDAFGNGSEEARQRYYRHLEVNSDSIENRFVGNALVYGHGHVTGYNPDDHGTVRVVPLDGGAIGEFHIDYNVERIEAIGADALIVGSGREGDLGFTTIGLGGGLPALGDVFAMPAAAQGEARSHAYFFRPDPGSPGGASGTLGLPIARAGTDEYGRAFGRAAAMLFLRREDGALGAAGELASQAESDRPDNCVASCTDWYGNARPIFLRGRAFALLGYEMVEGRIEDGAMTEIGRLDFAPPPPAAEAE</sequence>
<dbReference type="AlphaFoldDB" id="A0A842HWE5"/>
<gene>
    <name evidence="3" type="ORF">H6P80_03085</name>
</gene>
<dbReference type="Proteomes" id="UP000564378">
    <property type="component" value="Unassembled WGS sequence"/>
</dbReference>
<evidence type="ECO:0000313" key="3">
    <source>
        <dbReference type="EMBL" id="MBC2776599.1"/>
    </source>
</evidence>
<comment type="caution">
    <text evidence="3">The sequence shown here is derived from an EMBL/GenBank/DDBJ whole genome shotgun (WGS) entry which is preliminary data.</text>
</comment>
<feature type="signal peptide" evidence="2">
    <location>
        <begin position="1"/>
        <end position="34"/>
    </location>
</feature>
<proteinExistence type="predicted"/>
<feature type="region of interest" description="Disordered" evidence="1">
    <location>
        <begin position="63"/>
        <end position="94"/>
    </location>
</feature>
<evidence type="ECO:0000256" key="2">
    <source>
        <dbReference type="SAM" id="SignalP"/>
    </source>
</evidence>
<keyword evidence="4" id="KW-1185">Reference proteome</keyword>
<dbReference type="Pfam" id="PF09826">
    <property type="entry name" value="Beta_propel"/>
    <property type="match status" value="1"/>
</dbReference>
<feature type="chain" id="PRO_5032775066" evidence="2">
    <location>
        <begin position="35"/>
        <end position="647"/>
    </location>
</feature>
<feature type="compositionally biased region" description="Pro residues" evidence="1">
    <location>
        <begin position="66"/>
        <end position="82"/>
    </location>
</feature>
<dbReference type="RefSeq" id="WP_185799870.1">
    <property type="nucleotide sequence ID" value="NZ_JACJVJ010000001.1"/>
</dbReference>
<dbReference type="SUPFAM" id="SSF101447">
    <property type="entry name" value="Formin homology 2 domain (FH2 domain)"/>
    <property type="match status" value="1"/>
</dbReference>
<organism evidence="3 4">
    <name type="scientific">Parasphingopyxis marina</name>
    <dbReference type="NCBI Taxonomy" id="2761622"/>
    <lineage>
        <taxon>Bacteria</taxon>
        <taxon>Pseudomonadati</taxon>
        <taxon>Pseudomonadota</taxon>
        <taxon>Alphaproteobacteria</taxon>
        <taxon>Sphingomonadales</taxon>
        <taxon>Sphingomonadaceae</taxon>
        <taxon>Parasphingopyxis</taxon>
    </lineage>
</organism>
<reference evidence="3 4" key="1">
    <citation type="submission" date="2020-08" db="EMBL/GenBank/DDBJ databases">
        <title>Draft genome sequence of Parasphingopyxis sp. GrpM-11.</title>
        <authorList>
            <person name="Oh J."/>
            <person name="Roh D.-H."/>
        </authorList>
    </citation>
    <scope>NUCLEOTIDE SEQUENCE [LARGE SCALE GENOMIC DNA]</scope>
    <source>
        <strain evidence="3 4">GrpM-11</strain>
    </source>
</reference>